<name>A0A5N5WLX9_9EURO</name>
<dbReference type="AlphaFoldDB" id="A0A5N5WLX9"/>
<dbReference type="Proteomes" id="UP000326565">
    <property type="component" value="Unassembled WGS sequence"/>
</dbReference>
<evidence type="ECO:0000313" key="3">
    <source>
        <dbReference type="Proteomes" id="UP000326565"/>
    </source>
</evidence>
<dbReference type="OrthoDB" id="4432310at2759"/>
<gene>
    <name evidence="2" type="ORF">BDV29DRAFT_48281</name>
</gene>
<dbReference type="EMBL" id="ML732336">
    <property type="protein sequence ID" value="KAB8069556.1"/>
    <property type="molecule type" value="Genomic_DNA"/>
</dbReference>
<organism evidence="2 3">
    <name type="scientific">Aspergillus leporis</name>
    <dbReference type="NCBI Taxonomy" id="41062"/>
    <lineage>
        <taxon>Eukaryota</taxon>
        <taxon>Fungi</taxon>
        <taxon>Dikarya</taxon>
        <taxon>Ascomycota</taxon>
        <taxon>Pezizomycotina</taxon>
        <taxon>Eurotiomycetes</taxon>
        <taxon>Eurotiomycetidae</taxon>
        <taxon>Eurotiales</taxon>
        <taxon>Aspergillaceae</taxon>
        <taxon>Aspergillus</taxon>
        <taxon>Aspergillus subgen. Circumdati</taxon>
    </lineage>
</organism>
<keyword evidence="1" id="KW-0732">Signal</keyword>
<proteinExistence type="predicted"/>
<sequence length="181" mass="19365">MQFPSPVLLFLTTLLLVSQPSFSQGTDDCAILPALITKFSWHNSTHNCGCDDGGCLPTGLHGGPGCGPPDTVQATFYQPSPTYNDTLTCGASDPGSVPARAIPGGPFNCRSSGRRFFLTVNGTEGTLSYVEPNFVCPNGRIQVTYVGSFEMNCEYDSYRNSTCVQRQSTIELEPEGVVGVH</sequence>
<keyword evidence="3" id="KW-1185">Reference proteome</keyword>
<feature type="signal peptide" evidence="1">
    <location>
        <begin position="1"/>
        <end position="23"/>
    </location>
</feature>
<feature type="chain" id="PRO_5024942852" evidence="1">
    <location>
        <begin position="24"/>
        <end position="181"/>
    </location>
</feature>
<evidence type="ECO:0000313" key="2">
    <source>
        <dbReference type="EMBL" id="KAB8069556.1"/>
    </source>
</evidence>
<protein>
    <submittedName>
        <fullName evidence="2">Uncharacterized protein</fullName>
    </submittedName>
</protein>
<accession>A0A5N5WLX9</accession>
<evidence type="ECO:0000256" key="1">
    <source>
        <dbReference type="SAM" id="SignalP"/>
    </source>
</evidence>
<reference evidence="2 3" key="1">
    <citation type="submission" date="2019-04" db="EMBL/GenBank/DDBJ databases">
        <title>Friends and foes A comparative genomics study of 23 Aspergillus species from section Flavi.</title>
        <authorList>
            <consortium name="DOE Joint Genome Institute"/>
            <person name="Kjaerbolling I."/>
            <person name="Vesth T."/>
            <person name="Frisvad J.C."/>
            <person name="Nybo J.L."/>
            <person name="Theobald S."/>
            <person name="Kildgaard S."/>
            <person name="Isbrandt T."/>
            <person name="Kuo A."/>
            <person name="Sato A."/>
            <person name="Lyhne E.K."/>
            <person name="Kogle M.E."/>
            <person name="Wiebenga A."/>
            <person name="Kun R.S."/>
            <person name="Lubbers R.J."/>
            <person name="Makela M.R."/>
            <person name="Barry K."/>
            <person name="Chovatia M."/>
            <person name="Clum A."/>
            <person name="Daum C."/>
            <person name="Haridas S."/>
            <person name="He G."/>
            <person name="LaButti K."/>
            <person name="Lipzen A."/>
            <person name="Mondo S."/>
            <person name="Riley R."/>
            <person name="Salamov A."/>
            <person name="Simmons B.A."/>
            <person name="Magnuson J.K."/>
            <person name="Henrissat B."/>
            <person name="Mortensen U.H."/>
            <person name="Larsen T.O."/>
            <person name="Devries R.P."/>
            <person name="Grigoriev I.V."/>
            <person name="Machida M."/>
            <person name="Baker S.E."/>
            <person name="Andersen M.R."/>
        </authorList>
    </citation>
    <scope>NUCLEOTIDE SEQUENCE [LARGE SCALE GENOMIC DNA]</scope>
    <source>
        <strain evidence="2 3">CBS 151.66</strain>
    </source>
</reference>